<feature type="region of interest" description="Disordered" evidence="1">
    <location>
        <begin position="500"/>
        <end position="553"/>
    </location>
</feature>
<dbReference type="RefSeq" id="WP_232649799.1">
    <property type="nucleotide sequence ID" value="NZ_JAJSBI010000008.1"/>
</dbReference>
<feature type="transmembrane region" description="Helical" evidence="2">
    <location>
        <begin position="561"/>
        <end position="582"/>
    </location>
</feature>
<evidence type="ECO:0000313" key="3">
    <source>
        <dbReference type="EMBL" id="MCD9875696.1"/>
    </source>
</evidence>
<proteinExistence type="predicted"/>
<dbReference type="Gene3D" id="3.20.20.80">
    <property type="entry name" value="Glycosidases"/>
    <property type="match status" value="1"/>
</dbReference>
<dbReference type="AlphaFoldDB" id="A0A9Q3Z5G8"/>
<comment type="caution">
    <text evidence="3">The sequence shown here is derived from an EMBL/GenBank/DDBJ whole genome shotgun (WGS) entry which is preliminary data.</text>
</comment>
<dbReference type="Gene3D" id="2.60.40.1180">
    <property type="entry name" value="Golgi alpha-mannosidase II"/>
    <property type="match status" value="1"/>
</dbReference>
<dbReference type="PROSITE" id="PS51318">
    <property type="entry name" value="TAT"/>
    <property type="match status" value="1"/>
</dbReference>
<keyword evidence="2" id="KW-1133">Transmembrane helix</keyword>
<dbReference type="PANTHER" id="PTHR43576">
    <property type="entry name" value="ALPHA-L-ARABINOFURANOSIDASE C-RELATED"/>
    <property type="match status" value="1"/>
</dbReference>
<keyword evidence="2" id="KW-0812">Transmembrane</keyword>
<dbReference type="SUPFAM" id="SSF51445">
    <property type="entry name" value="(Trans)glycosidases"/>
    <property type="match status" value="1"/>
</dbReference>
<feature type="transmembrane region" description="Helical" evidence="2">
    <location>
        <begin position="27"/>
        <end position="47"/>
    </location>
</feature>
<evidence type="ECO:0000256" key="1">
    <source>
        <dbReference type="SAM" id="MobiDB-lite"/>
    </source>
</evidence>
<dbReference type="GO" id="GO:0000272">
    <property type="term" value="P:polysaccharide catabolic process"/>
    <property type="evidence" value="ECO:0007669"/>
    <property type="project" value="TreeGrafter"/>
</dbReference>
<evidence type="ECO:0000313" key="4">
    <source>
        <dbReference type="Proteomes" id="UP001108029"/>
    </source>
</evidence>
<dbReference type="Proteomes" id="UP001108029">
    <property type="component" value="Unassembled WGS sequence"/>
</dbReference>
<name>A0A9Q3Z5G8_9ACTN</name>
<feature type="compositionally biased region" description="Low complexity" evidence="1">
    <location>
        <begin position="1"/>
        <end position="11"/>
    </location>
</feature>
<feature type="compositionally biased region" description="Low complexity" evidence="1">
    <location>
        <begin position="500"/>
        <end position="526"/>
    </location>
</feature>
<sequence>MSPDDPTTADEPTPRGRTHRRGRTRRHIVAGAVAALLAGAGAGALALSAEAAPTVAVTVDAGTSLGTMPSTGVGLNTAVYDAYMNDASAASLMKAAGIRQLRFPGGSVADAYHWKTHTVTGGSWAAPGTDFDHFMATAKKVGAQPIITANYGSGTPQEAAGWVKYANVDKGYGVKYWEIGNEIPGNGHYGSKWEVDTHADKSPTAYAKNLLAYAKAMKAVDPTVKIGAVLTTPGSWPDGLKASGDKADWNHTVLSIAGKSIDFVIIHWYPSGAGTADILNTPAQIAGTTSAVRSLLDTYAGPHAASVKIAVTETSSAMSPAQTSQAAALFAPDTYMSWLEHGAVNVDWWDLHNGMGKPTTVNGETDYQDGGVLSVGSCSGGTCEPARETPFPTYWGIRSLTALAQPGDTMVKASSANRSVAVHAVRSSNGGLNVMLINKNPQNAAQVSLSYAGYTPAPETVRTVSFTKGGTALTTATRGTAAAQTLPPYSITTLQLKRASAATRADAPSPAPTPTAAAPVASASGAIGTRAQATAAGAPVGRPARSSTTGGLASTGMSNAVTYSAVGGLLAVAAGSVLVLRIRRSRVSHGR</sequence>
<gene>
    <name evidence="3" type="ORF">LJ657_18930</name>
</gene>
<dbReference type="InterPro" id="IPR017853">
    <property type="entry name" value="GH"/>
</dbReference>
<dbReference type="EMBL" id="JAJSBI010000008">
    <property type="protein sequence ID" value="MCD9875696.1"/>
    <property type="molecule type" value="Genomic_DNA"/>
</dbReference>
<organism evidence="3 4">
    <name type="scientific">Streptomyces guryensis</name>
    <dbReference type="NCBI Taxonomy" id="2886947"/>
    <lineage>
        <taxon>Bacteria</taxon>
        <taxon>Bacillati</taxon>
        <taxon>Actinomycetota</taxon>
        <taxon>Actinomycetes</taxon>
        <taxon>Kitasatosporales</taxon>
        <taxon>Streptomycetaceae</taxon>
        <taxon>Streptomyces</taxon>
    </lineage>
</organism>
<keyword evidence="2" id="KW-0472">Membrane</keyword>
<keyword evidence="4" id="KW-1185">Reference proteome</keyword>
<dbReference type="PANTHER" id="PTHR43576:SF3">
    <property type="entry name" value="ALPHA-L-ARABINOFURANOSIDASE C"/>
    <property type="match status" value="1"/>
</dbReference>
<feature type="region of interest" description="Disordered" evidence="1">
    <location>
        <begin position="1"/>
        <end position="23"/>
    </location>
</feature>
<dbReference type="InterPro" id="IPR013780">
    <property type="entry name" value="Glyco_hydro_b"/>
</dbReference>
<protein>
    <submittedName>
        <fullName evidence="3">Cellulose-binding protein</fullName>
    </submittedName>
</protein>
<dbReference type="InterPro" id="IPR006311">
    <property type="entry name" value="TAT_signal"/>
</dbReference>
<reference evidence="3" key="1">
    <citation type="submission" date="2021-12" db="EMBL/GenBank/DDBJ databases">
        <authorList>
            <person name="Lee J.-H."/>
            <person name="Kim S.-B."/>
        </authorList>
    </citation>
    <scope>NUCLEOTIDE SEQUENCE</scope>
    <source>
        <strain evidence="3">NR30</strain>
    </source>
</reference>
<evidence type="ECO:0000256" key="2">
    <source>
        <dbReference type="SAM" id="Phobius"/>
    </source>
</evidence>
<accession>A0A9Q3Z5G8</accession>